<feature type="transmembrane region" description="Helical" evidence="6">
    <location>
        <begin position="251"/>
        <end position="273"/>
    </location>
</feature>
<keyword evidence="8" id="KW-1185">Reference proteome</keyword>
<evidence type="ECO:0000256" key="2">
    <source>
        <dbReference type="ARBA" id="ARBA00007511"/>
    </source>
</evidence>
<organism evidence="7 8">
    <name type="scientific">Salana multivorans</name>
    <dbReference type="NCBI Taxonomy" id="120377"/>
    <lineage>
        <taxon>Bacteria</taxon>
        <taxon>Bacillati</taxon>
        <taxon>Actinomycetota</taxon>
        <taxon>Actinomycetes</taxon>
        <taxon>Micrococcales</taxon>
        <taxon>Beutenbergiaceae</taxon>
        <taxon>Salana</taxon>
    </lineage>
</organism>
<reference evidence="7 8" key="1">
    <citation type="submission" date="2018-11" db="EMBL/GenBank/DDBJ databases">
        <title>Sequencing the genomes of 1000 actinobacteria strains.</title>
        <authorList>
            <person name="Klenk H.-P."/>
        </authorList>
    </citation>
    <scope>NUCLEOTIDE SEQUENCE [LARGE SCALE GENOMIC DNA]</scope>
    <source>
        <strain evidence="7 8">DSM 13521</strain>
    </source>
</reference>
<dbReference type="EMBL" id="RKHQ01000002">
    <property type="protein sequence ID" value="ROR93459.1"/>
    <property type="molecule type" value="Genomic_DNA"/>
</dbReference>
<keyword evidence="4 6" id="KW-1133">Transmembrane helix</keyword>
<evidence type="ECO:0000256" key="1">
    <source>
        <dbReference type="ARBA" id="ARBA00004141"/>
    </source>
</evidence>
<dbReference type="PANTHER" id="PTHR30238:SF0">
    <property type="entry name" value="THYLAKOID MEMBRANE PROTEIN TERC, CHLOROPLASTIC"/>
    <property type="match status" value="1"/>
</dbReference>
<keyword evidence="3 6" id="KW-0812">Transmembrane</keyword>
<dbReference type="Proteomes" id="UP000275356">
    <property type="component" value="Unassembled WGS sequence"/>
</dbReference>
<dbReference type="RefSeq" id="WP_123740421.1">
    <property type="nucleotide sequence ID" value="NZ_RKHQ01000002.1"/>
</dbReference>
<feature type="transmembrane region" description="Helical" evidence="6">
    <location>
        <begin position="279"/>
        <end position="297"/>
    </location>
</feature>
<feature type="transmembrane region" description="Helical" evidence="6">
    <location>
        <begin position="105"/>
        <end position="127"/>
    </location>
</feature>
<feature type="transmembrane region" description="Helical" evidence="6">
    <location>
        <begin position="6"/>
        <end position="28"/>
    </location>
</feature>
<gene>
    <name evidence="7" type="ORF">EDD28_2873</name>
</gene>
<evidence type="ECO:0000313" key="7">
    <source>
        <dbReference type="EMBL" id="ROR93459.1"/>
    </source>
</evidence>
<keyword evidence="5 6" id="KW-0472">Membrane</keyword>
<dbReference type="InterPro" id="IPR022369">
    <property type="entry name" value="Integral_membrane_TerC_rswitch"/>
</dbReference>
<dbReference type="AlphaFoldDB" id="A0A3N2D103"/>
<evidence type="ECO:0000256" key="6">
    <source>
        <dbReference type="SAM" id="Phobius"/>
    </source>
</evidence>
<evidence type="ECO:0000313" key="8">
    <source>
        <dbReference type="Proteomes" id="UP000275356"/>
    </source>
</evidence>
<evidence type="ECO:0000256" key="5">
    <source>
        <dbReference type="ARBA" id="ARBA00023136"/>
    </source>
</evidence>
<comment type="similarity">
    <text evidence="2">Belongs to the TerC family.</text>
</comment>
<comment type="subcellular location">
    <subcellularLocation>
        <location evidence="1">Membrane</location>
        <topology evidence="1">Multi-pass membrane protein</topology>
    </subcellularLocation>
</comment>
<dbReference type="OrthoDB" id="5242957at2"/>
<protein>
    <submittedName>
        <fullName evidence="7">Tellurite resistance protein TerC</fullName>
    </submittedName>
</protein>
<accession>A0A3N2D103</accession>
<comment type="caution">
    <text evidence="7">The sequence shown here is derived from an EMBL/GenBank/DDBJ whole genome shotgun (WGS) entry which is preliminary data.</text>
</comment>
<feature type="transmembrane region" description="Helical" evidence="6">
    <location>
        <begin position="40"/>
        <end position="61"/>
    </location>
</feature>
<dbReference type="InterPro" id="IPR005496">
    <property type="entry name" value="Integral_membrane_TerC"/>
</dbReference>
<evidence type="ECO:0000256" key="4">
    <source>
        <dbReference type="ARBA" id="ARBA00022989"/>
    </source>
</evidence>
<dbReference type="GO" id="GO:0016020">
    <property type="term" value="C:membrane"/>
    <property type="evidence" value="ECO:0007669"/>
    <property type="project" value="UniProtKB-SubCell"/>
</dbReference>
<dbReference type="Pfam" id="PF03741">
    <property type="entry name" value="TerC"/>
    <property type="match status" value="1"/>
</dbReference>
<evidence type="ECO:0000256" key="3">
    <source>
        <dbReference type="ARBA" id="ARBA00022692"/>
    </source>
</evidence>
<sequence>MSGTLPVWFEVASLVVITGVLVADLVIIGRRPHVPGFAESARWVGFYVALALVFAGLVYLVGGAQPATEFVAGWLTEYSLSLDNLFVFALILTAFAVPRELQQRTLMIGILIALGLRAVLIVAGAAVVDRFTWVFFVFGVILLVTAYGMLKGQDEEEEYKENATVRAVRRVMPVSEHYDGKSLTTRIDVEVPADQAPGQVSPFGTPASVADAPIARDVAPYDVTSSEATTGQPATGQPAAYETRRALTPMALVILALGTTDLLFALDSIPAIFGITSNPFIVFTTNLFALMGLRQLYFMLSGLMERLTYLKFGLAAILAFIGVKLVLHALHTNSLPFLNGGEPIEWGPEISTGASLVVIVACLGLAALASLVARRSPSGPPAPLR</sequence>
<feature type="transmembrane region" description="Helical" evidence="6">
    <location>
        <begin position="133"/>
        <end position="150"/>
    </location>
</feature>
<dbReference type="PANTHER" id="PTHR30238">
    <property type="entry name" value="MEMBRANE BOUND PREDICTED REDOX MODULATOR"/>
    <property type="match status" value="1"/>
</dbReference>
<proteinExistence type="inferred from homology"/>
<feature type="transmembrane region" description="Helical" evidence="6">
    <location>
        <begin position="309"/>
        <end position="330"/>
    </location>
</feature>
<dbReference type="NCBIfam" id="TIGR03718">
    <property type="entry name" value="R_switched_Alx"/>
    <property type="match status" value="1"/>
</dbReference>
<feature type="transmembrane region" description="Helical" evidence="6">
    <location>
        <begin position="81"/>
        <end position="98"/>
    </location>
</feature>
<name>A0A3N2D103_9MICO</name>
<feature type="transmembrane region" description="Helical" evidence="6">
    <location>
        <begin position="350"/>
        <end position="373"/>
    </location>
</feature>